<name>A0ABR0JYK1_9EURO</name>
<feature type="region of interest" description="Disordered" evidence="1">
    <location>
        <begin position="1"/>
        <end position="73"/>
    </location>
</feature>
<dbReference type="InterPro" id="IPR057214">
    <property type="entry name" value="DUF7892"/>
</dbReference>
<sequence>MEDPPFTEDNVSSGKRKRSPGNLVGVSIPILSHNGPTSRPGSPPSLELAQGHPLPKRPRLPTKPPVTFKDPPGIQDLPSNILRHIVSYVDPRCLARLVCVNQRFRSLLDPRCDSSIDRNRPDVSPIPSRESIWSSSRRHYIPTMPKPMMGVFEPTSFALAFGLDCQFCGKHSSFPTPTTADLWQAGPGVHGVRTIWPFKVRSCAGCLGQRLQKDTQVLLSDASPLMPGLPFALFTQSMHFVPQALVRGGPVPTGVELQKYYFKPDINVLQEQAVEARSLGTAAAEEWYKGLSAQGQQAQNDAARFEQWDLNRGLANARFNLFKLYAETRNDENVAQPAPVLPRRPPVTVAPLAVENPRILLPTTLPPMRQYGVPPGLETPYTMPPIQSDAASLGSQKSTGGHKASRGARERARIRSYRKQDIIARCSKLSPPITREMLERLDAFDAALQVPMPLNDSSWETLRGRLLQQRHKITLEDEAKNAARTAPIPGQFRPPSRSDDFVLAHANTSRREKLCQIADEFIRQKYGYGGWVTFPNSPQFAADVLVHTRQKFIEEEARVRSLREQTGTLTFEETLKLEDMKWVFEQTVKPRTEQIRKDLFLCPECPVQGAVKYFAFESIIQHYASKHTTAFSVGNQKVSWKSDWPETPPFDAHPERVHTPTPSITHTPTLSHPPLSAMSPGSVMTSTIQSAGWRSPDTMSLMSGTTNTFSVAGSTSRHTVLAPAPGYGMYEIQRDMLSAELLRGWRIIPSTLPMSNSLHLHIAIAAASTNFNHKYRNQPSLDLFINCVNTKLELRELHDIADLRCAECLITGGSHCRAMWSLHDLIIHFKRAHIDHNPSVSKPDWRNDMVALPEPAIIKELQADSTVVEGLTGLLQDAVTTSTLKSVQSTIPVLDLAARNLSPRSQTHGRNILQPHHDYRGPHVPDPKAARIDDIYGAGQSGYPYPVVLSVAATYGDGTSARDSWSGTLTTIKDEELSERSFRIRPSIETYDQRQHLVEPMFSTQPIEASMDVRGQGVDLSHARGEAMSRSETVRSYHSRGGHHASSVADDFLSTIDAHVDVEMAESGLGQARSARTSQPISRSNSAIRPSTHSARREMDDREIAAGSRPPFSRIEHATTPTYEIDLPRSYDPRSFTGPFSRDARGVQANVMERPPSNVVEFDHHGKPVPRSGLIYHETSPPQRVMTRPRLDAYGRPVEQLSYARGAPPGLREVPAERIRYAEDRTMSDYPHQAAEYVSAPSYRPERIYDAATGQYYVAERPPVRQYLGIDDRDPRVHILYDERGRMVHYREVESGSVAREAPDYERYPLDYEERRYQER</sequence>
<dbReference type="EMBL" id="JAVRRG010000169">
    <property type="protein sequence ID" value="KAK5079834.1"/>
    <property type="molecule type" value="Genomic_DNA"/>
</dbReference>
<feature type="region of interest" description="Disordered" evidence="1">
    <location>
        <begin position="1068"/>
        <end position="1100"/>
    </location>
</feature>
<gene>
    <name evidence="3" type="ORF">LTR24_008894</name>
</gene>
<proteinExistence type="predicted"/>
<feature type="domain" description="F-box" evidence="2">
    <location>
        <begin position="71"/>
        <end position="119"/>
    </location>
</feature>
<dbReference type="Pfam" id="PF25422">
    <property type="entry name" value="DUF7892"/>
    <property type="match status" value="1"/>
</dbReference>
<comment type="caution">
    <text evidence="3">The sequence shown here is derived from an EMBL/GenBank/DDBJ whole genome shotgun (WGS) entry which is preliminary data.</text>
</comment>
<evidence type="ECO:0000313" key="3">
    <source>
        <dbReference type="EMBL" id="KAK5079834.1"/>
    </source>
</evidence>
<dbReference type="SMART" id="SM00256">
    <property type="entry name" value="FBOX"/>
    <property type="match status" value="1"/>
</dbReference>
<feature type="region of interest" description="Disordered" evidence="1">
    <location>
        <begin position="382"/>
        <end position="412"/>
    </location>
</feature>
<evidence type="ECO:0000256" key="1">
    <source>
        <dbReference type="SAM" id="MobiDB-lite"/>
    </source>
</evidence>
<accession>A0ABR0JYK1</accession>
<feature type="compositionally biased region" description="Polar residues" evidence="1">
    <location>
        <begin position="389"/>
        <end position="399"/>
    </location>
</feature>
<dbReference type="SUPFAM" id="SSF81383">
    <property type="entry name" value="F-box domain"/>
    <property type="match status" value="1"/>
</dbReference>
<dbReference type="InterPro" id="IPR036047">
    <property type="entry name" value="F-box-like_dom_sf"/>
</dbReference>
<evidence type="ECO:0000259" key="2">
    <source>
        <dbReference type="PROSITE" id="PS50181"/>
    </source>
</evidence>
<dbReference type="Pfam" id="PF00646">
    <property type="entry name" value="F-box"/>
    <property type="match status" value="1"/>
</dbReference>
<dbReference type="Gene3D" id="1.20.1280.50">
    <property type="match status" value="1"/>
</dbReference>
<dbReference type="InterPro" id="IPR001810">
    <property type="entry name" value="F-box_dom"/>
</dbReference>
<dbReference type="PROSITE" id="PS50181">
    <property type="entry name" value="FBOX"/>
    <property type="match status" value="1"/>
</dbReference>
<dbReference type="Proteomes" id="UP001345013">
    <property type="component" value="Unassembled WGS sequence"/>
</dbReference>
<keyword evidence="4" id="KW-1185">Reference proteome</keyword>
<feature type="compositionally biased region" description="Polar residues" evidence="1">
    <location>
        <begin position="1074"/>
        <end position="1093"/>
    </location>
</feature>
<reference evidence="3 4" key="1">
    <citation type="submission" date="2023-08" db="EMBL/GenBank/DDBJ databases">
        <title>Black Yeasts Isolated from many extreme environments.</title>
        <authorList>
            <person name="Coleine C."/>
            <person name="Stajich J.E."/>
            <person name="Selbmann L."/>
        </authorList>
    </citation>
    <scope>NUCLEOTIDE SEQUENCE [LARGE SCALE GENOMIC DNA]</scope>
    <source>
        <strain evidence="3 4">CCFEE 5885</strain>
    </source>
</reference>
<evidence type="ECO:0000313" key="4">
    <source>
        <dbReference type="Proteomes" id="UP001345013"/>
    </source>
</evidence>
<dbReference type="CDD" id="cd09917">
    <property type="entry name" value="F-box_SF"/>
    <property type="match status" value="1"/>
</dbReference>
<organism evidence="3 4">
    <name type="scientific">Lithohypha guttulata</name>
    <dbReference type="NCBI Taxonomy" id="1690604"/>
    <lineage>
        <taxon>Eukaryota</taxon>
        <taxon>Fungi</taxon>
        <taxon>Dikarya</taxon>
        <taxon>Ascomycota</taxon>
        <taxon>Pezizomycotina</taxon>
        <taxon>Eurotiomycetes</taxon>
        <taxon>Chaetothyriomycetidae</taxon>
        <taxon>Chaetothyriales</taxon>
        <taxon>Trichomeriaceae</taxon>
        <taxon>Lithohypha</taxon>
    </lineage>
</organism>
<protein>
    <recommendedName>
        <fullName evidence="2">F-box domain-containing protein</fullName>
    </recommendedName>
</protein>